<sequence>MSGMAGNSQTYKTPGGLKALQFDLFKPYEEMFRYGTFTRHGGVSLAPFDSLNTVFATNDVREHVAMNQQKVREALGFPNAPLVVPSFAHSNKVVTVRDREMVTSKFYTLTGADAVITKEREVILFLSTADCSPIFFYEKQFGVIGLAHAGWRGVVANVVGETIKAIFDFVPASAENIVAAIGPTIGHCCYRMANAEQAGLPGWEKYLGKCEYGLTAVDLGSALEDQLYDAGILKENVFNSRLCTACHREQFFSHWAEKPKTGRFPSAIVKL</sequence>
<keyword evidence="3" id="KW-0808">Transferase</keyword>
<keyword evidence="11" id="KW-1185">Reference proteome</keyword>
<comment type="catalytic activity">
    <reaction evidence="7">
        <text>adenosine + H2O + H(+) = inosine + NH4(+)</text>
        <dbReference type="Rhea" id="RHEA:24408"/>
        <dbReference type="ChEBI" id="CHEBI:15377"/>
        <dbReference type="ChEBI" id="CHEBI:15378"/>
        <dbReference type="ChEBI" id="CHEBI:16335"/>
        <dbReference type="ChEBI" id="CHEBI:17596"/>
        <dbReference type="ChEBI" id="CHEBI:28938"/>
        <dbReference type="EC" id="3.5.4.4"/>
    </reaction>
    <physiologicalReaction direction="left-to-right" evidence="7">
        <dbReference type="Rhea" id="RHEA:24409"/>
    </physiologicalReaction>
</comment>
<dbReference type="Proteomes" id="UP000003688">
    <property type="component" value="Unassembled WGS sequence"/>
</dbReference>
<comment type="caution">
    <text evidence="10">The sequence shown here is derived from an EMBL/GenBank/DDBJ whole genome shotgun (WGS) entry which is preliminary data.</text>
</comment>
<protein>
    <recommendedName>
        <fullName evidence="12">Purine nucleoside phosphorylase</fullName>
    </recommendedName>
</protein>
<dbReference type="SUPFAM" id="SSF64438">
    <property type="entry name" value="CNF1/YfiH-like putative cysteine hydrolases"/>
    <property type="match status" value="1"/>
</dbReference>
<evidence type="ECO:0000256" key="3">
    <source>
        <dbReference type="ARBA" id="ARBA00022679"/>
    </source>
</evidence>
<accession>B9XJY3</accession>
<dbReference type="GO" id="GO:0017061">
    <property type="term" value="F:S-methyl-5-thioadenosine phosphorylase activity"/>
    <property type="evidence" value="ECO:0007669"/>
    <property type="project" value="UniProtKB-EC"/>
</dbReference>
<evidence type="ECO:0008006" key="12">
    <source>
        <dbReference type="Google" id="ProtNLM"/>
    </source>
</evidence>
<dbReference type="InterPro" id="IPR003730">
    <property type="entry name" value="Cu_polyphenol_OxRdtase"/>
</dbReference>
<dbReference type="EMBL" id="ABOX02000023">
    <property type="protein sequence ID" value="EEF59806.1"/>
    <property type="molecule type" value="Genomic_DNA"/>
</dbReference>
<evidence type="ECO:0000313" key="10">
    <source>
        <dbReference type="EMBL" id="EEF59806.1"/>
    </source>
</evidence>
<comment type="similarity">
    <text evidence="2">Belongs to the purine nucleoside phosphorylase YfiH/LACC1 family.</text>
</comment>
<name>B9XJY3_PEDPL</name>
<evidence type="ECO:0000256" key="2">
    <source>
        <dbReference type="ARBA" id="ARBA00007353"/>
    </source>
</evidence>
<dbReference type="RefSeq" id="WP_007416126.1">
    <property type="nucleotide sequence ID" value="NZ_ABOX02000023.1"/>
</dbReference>
<dbReference type="PANTHER" id="PTHR30616:SF2">
    <property type="entry name" value="PURINE NUCLEOSIDE PHOSPHORYLASE LACC1"/>
    <property type="match status" value="1"/>
</dbReference>
<dbReference type="Gene3D" id="3.60.140.10">
    <property type="entry name" value="CNF1/YfiH-like putative cysteine hydrolases"/>
    <property type="match status" value="1"/>
</dbReference>
<keyword evidence="5" id="KW-0378">Hydrolase</keyword>
<dbReference type="AlphaFoldDB" id="B9XJY3"/>
<evidence type="ECO:0000256" key="5">
    <source>
        <dbReference type="ARBA" id="ARBA00022801"/>
    </source>
</evidence>
<evidence type="ECO:0000313" key="11">
    <source>
        <dbReference type="Proteomes" id="UP000003688"/>
    </source>
</evidence>
<dbReference type="GO" id="GO:0016787">
    <property type="term" value="F:hydrolase activity"/>
    <property type="evidence" value="ECO:0007669"/>
    <property type="project" value="UniProtKB-KW"/>
</dbReference>
<dbReference type="Pfam" id="PF02578">
    <property type="entry name" value="Cu-oxidase_4"/>
    <property type="match status" value="1"/>
</dbReference>
<keyword evidence="4" id="KW-0479">Metal-binding</keyword>
<dbReference type="GO" id="GO:0005507">
    <property type="term" value="F:copper ion binding"/>
    <property type="evidence" value="ECO:0007669"/>
    <property type="project" value="TreeGrafter"/>
</dbReference>
<gene>
    <name evidence="10" type="ORF">Cflav_PD2813</name>
</gene>
<evidence type="ECO:0000256" key="6">
    <source>
        <dbReference type="ARBA" id="ARBA00022833"/>
    </source>
</evidence>
<evidence type="ECO:0000256" key="8">
    <source>
        <dbReference type="ARBA" id="ARBA00048968"/>
    </source>
</evidence>
<comment type="catalytic activity">
    <reaction evidence="8">
        <text>adenosine + phosphate = alpha-D-ribose 1-phosphate + adenine</text>
        <dbReference type="Rhea" id="RHEA:27642"/>
        <dbReference type="ChEBI" id="CHEBI:16335"/>
        <dbReference type="ChEBI" id="CHEBI:16708"/>
        <dbReference type="ChEBI" id="CHEBI:43474"/>
        <dbReference type="ChEBI" id="CHEBI:57720"/>
        <dbReference type="EC" id="2.4.2.1"/>
    </reaction>
    <physiologicalReaction direction="left-to-right" evidence="8">
        <dbReference type="Rhea" id="RHEA:27643"/>
    </physiologicalReaction>
</comment>
<evidence type="ECO:0000256" key="4">
    <source>
        <dbReference type="ARBA" id="ARBA00022723"/>
    </source>
</evidence>
<dbReference type="InterPro" id="IPR011324">
    <property type="entry name" value="Cytotoxic_necrot_fac-like_cat"/>
</dbReference>
<proteinExistence type="inferred from homology"/>
<reference evidence="10 11" key="1">
    <citation type="journal article" date="2011" name="J. Bacteriol.">
        <title>Genome sequence of 'Pedosphaera parvula' Ellin514, an aerobic Verrucomicrobial isolate from pasture soil.</title>
        <authorList>
            <person name="Kant R."/>
            <person name="van Passel M.W."/>
            <person name="Sangwan P."/>
            <person name="Palva A."/>
            <person name="Lucas S."/>
            <person name="Copeland A."/>
            <person name="Lapidus A."/>
            <person name="Glavina Del Rio T."/>
            <person name="Dalin E."/>
            <person name="Tice H."/>
            <person name="Bruce D."/>
            <person name="Goodwin L."/>
            <person name="Pitluck S."/>
            <person name="Chertkov O."/>
            <person name="Larimer F.W."/>
            <person name="Land M.L."/>
            <person name="Hauser L."/>
            <person name="Brettin T.S."/>
            <person name="Detter J.C."/>
            <person name="Han S."/>
            <person name="de Vos W.M."/>
            <person name="Janssen P.H."/>
            <person name="Smidt H."/>
        </authorList>
    </citation>
    <scope>NUCLEOTIDE SEQUENCE [LARGE SCALE GENOMIC DNA]</scope>
    <source>
        <strain evidence="10 11">Ellin514</strain>
    </source>
</reference>
<dbReference type="PANTHER" id="PTHR30616">
    <property type="entry name" value="UNCHARACTERIZED PROTEIN YFIH"/>
    <property type="match status" value="1"/>
</dbReference>
<dbReference type="STRING" id="320771.Cflav_PD2813"/>
<dbReference type="CDD" id="cd16833">
    <property type="entry name" value="YfiH"/>
    <property type="match status" value="1"/>
</dbReference>
<comment type="catalytic activity">
    <reaction evidence="9">
        <text>S-methyl-5'-thioadenosine + phosphate = 5-(methylsulfanyl)-alpha-D-ribose 1-phosphate + adenine</text>
        <dbReference type="Rhea" id="RHEA:11852"/>
        <dbReference type="ChEBI" id="CHEBI:16708"/>
        <dbReference type="ChEBI" id="CHEBI:17509"/>
        <dbReference type="ChEBI" id="CHEBI:43474"/>
        <dbReference type="ChEBI" id="CHEBI:58533"/>
        <dbReference type="EC" id="2.4.2.28"/>
    </reaction>
    <physiologicalReaction direction="left-to-right" evidence="9">
        <dbReference type="Rhea" id="RHEA:11853"/>
    </physiologicalReaction>
</comment>
<evidence type="ECO:0000256" key="9">
    <source>
        <dbReference type="ARBA" id="ARBA00049893"/>
    </source>
</evidence>
<evidence type="ECO:0000256" key="1">
    <source>
        <dbReference type="ARBA" id="ARBA00000553"/>
    </source>
</evidence>
<keyword evidence="6" id="KW-0862">Zinc</keyword>
<organism evidence="10 11">
    <name type="scientific">Pedosphaera parvula (strain Ellin514)</name>
    <dbReference type="NCBI Taxonomy" id="320771"/>
    <lineage>
        <taxon>Bacteria</taxon>
        <taxon>Pseudomonadati</taxon>
        <taxon>Verrucomicrobiota</taxon>
        <taxon>Pedosphaerae</taxon>
        <taxon>Pedosphaerales</taxon>
        <taxon>Pedosphaeraceae</taxon>
        <taxon>Pedosphaera</taxon>
    </lineage>
</organism>
<comment type="catalytic activity">
    <reaction evidence="1">
        <text>inosine + phosphate = alpha-D-ribose 1-phosphate + hypoxanthine</text>
        <dbReference type="Rhea" id="RHEA:27646"/>
        <dbReference type="ChEBI" id="CHEBI:17368"/>
        <dbReference type="ChEBI" id="CHEBI:17596"/>
        <dbReference type="ChEBI" id="CHEBI:43474"/>
        <dbReference type="ChEBI" id="CHEBI:57720"/>
        <dbReference type="EC" id="2.4.2.1"/>
    </reaction>
    <physiologicalReaction direction="left-to-right" evidence="1">
        <dbReference type="Rhea" id="RHEA:27647"/>
    </physiologicalReaction>
</comment>
<evidence type="ECO:0000256" key="7">
    <source>
        <dbReference type="ARBA" id="ARBA00047989"/>
    </source>
</evidence>
<dbReference type="InterPro" id="IPR038371">
    <property type="entry name" value="Cu_polyphenol_OxRdtase_sf"/>
</dbReference>